<name>A0AAV4WGY7_CAEEX</name>
<organism evidence="2 3">
    <name type="scientific">Caerostris extrusa</name>
    <name type="common">Bark spider</name>
    <name type="synonym">Caerostris bankana</name>
    <dbReference type="NCBI Taxonomy" id="172846"/>
    <lineage>
        <taxon>Eukaryota</taxon>
        <taxon>Metazoa</taxon>
        <taxon>Ecdysozoa</taxon>
        <taxon>Arthropoda</taxon>
        <taxon>Chelicerata</taxon>
        <taxon>Arachnida</taxon>
        <taxon>Araneae</taxon>
        <taxon>Araneomorphae</taxon>
        <taxon>Entelegynae</taxon>
        <taxon>Araneoidea</taxon>
        <taxon>Araneidae</taxon>
        <taxon>Caerostris</taxon>
    </lineage>
</organism>
<evidence type="ECO:0000313" key="2">
    <source>
        <dbReference type="EMBL" id="GIY81459.1"/>
    </source>
</evidence>
<dbReference type="AlphaFoldDB" id="A0AAV4WGY7"/>
<feature type="compositionally biased region" description="Basic residues" evidence="1">
    <location>
        <begin position="44"/>
        <end position="60"/>
    </location>
</feature>
<dbReference type="EMBL" id="BPLR01016129">
    <property type="protein sequence ID" value="GIY81459.1"/>
    <property type="molecule type" value="Genomic_DNA"/>
</dbReference>
<gene>
    <name evidence="2" type="ORF">CEXT_240461</name>
</gene>
<feature type="compositionally biased region" description="Basic residues" evidence="1">
    <location>
        <begin position="68"/>
        <end position="85"/>
    </location>
</feature>
<proteinExistence type="predicted"/>
<comment type="caution">
    <text evidence="2">The sequence shown here is derived from an EMBL/GenBank/DDBJ whole genome shotgun (WGS) entry which is preliminary data.</text>
</comment>
<keyword evidence="3" id="KW-1185">Reference proteome</keyword>
<reference evidence="2 3" key="1">
    <citation type="submission" date="2021-06" db="EMBL/GenBank/DDBJ databases">
        <title>Caerostris extrusa draft genome.</title>
        <authorList>
            <person name="Kono N."/>
            <person name="Arakawa K."/>
        </authorList>
    </citation>
    <scope>NUCLEOTIDE SEQUENCE [LARGE SCALE GENOMIC DNA]</scope>
</reference>
<evidence type="ECO:0000256" key="1">
    <source>
        <dbReference type="SAM" id="MobiDB-lite"/>
    </source>
</evidence>
<sequence>MSQGHTFGTIGGNWMHSDMRHQEFPRRKCETRVLCEQKMPEEKKKRKRVGRRRRKKKTFRRSQEKLRTTRRKEKTHHRGGRMRKI</sequence>
<feature type="region of interest" description="Disordered" evidence="1">
    <location>
        <begin position="38"/>
        <end position="85"/>
    </location>
</feature>
<accession>A0AAV4WGY7</accession>
<evidence type="ECO:0000313" key="3">
    <source>
        <dbReference type="Proteomes" id="UP001054945"/>
    </source>
</evidence>
<dbReference type="Proteomes" id="UP001054945">
    <property type="component" value="Unassembled WGS sequence"/>
</dbReference>
<protein>
    <submittedName>
        <fullName evidence="2">Uncharacterized protein</fullName>
    </submittedName>
</protein>